<evidence type="ECO:0000256" key="1">
    <source>
        <dbReference type="ARBA" id="ARBA00008853"/>
    </source>
</evidence>
<dbReference type="PANTHER" id="PTHR10907">
    <property type="entry name" value="REGUCALCIN"/>
    <property type="match status" value="1"/>
</dbReference>
<dbReference type="PRINTS" id="PR01790">
    <property type="entry name" value="SMP30FAMILY"/>
</dbReference>
<evidence type="ECO:0000313" key="5">
    <source>
        <dbReference type="EMBL" id="SFZ92989.1"/>
    </source>
</evidence>
<comment type="cofactor">
    <cofactor evidence="3">
        <name>Zn(2+)</name>
        <dbReference type="ChEBI" id="CHEBI:29105"/>
    </cofactor>
    <text evidence="3">Binds 1 divalent metal cation per subunit.</text>
</comment>
<feature type="binding site" evidence="3">
    <location>
        <position position="145"/>
    </location>
    <ligand>
        <name>substrate</name>
    </ligand>
</feature>
<proteinExistence type="inferred from homology"/>
<dbReference type="GO" id="GO:0005509">
    <property type="term" value="F:calcium ion binding"/>
    <property type="evidence" value="ECO:0007669"/>
    <property type="project" value="TreeGrafter"/>
</dbReference>
<sequence length="336" mass="37284">MTTKYNKTTNILLVFLLTLILTQCNSNKKIDKTIGENKTVVNELKNKAILEFDIKAQLGEGAIWNHESQELYFIDIEGMKVHIYNPKTKTNRSINTPSRIGTIVPIDSEKSLVALQDGIYTLNINTGEFTLLSDVESEITSNRFNDGKCDPSGRFWVGSMELNTKPYAANLYMINAKGDTTLKLDSISISNGIVWSNDKKTMYYIDTPTQEIKAYDYEDSTGNITNQRIAVKIADSLGNPDGMTIDEEGMLWVGMWSGSSVTRFNPNTGKMISQIKVPAANVTSCAFGGKNLDTLFITSAALYMSEENQEKYPHAGGLFKVVPGVKGIKSDFFKAE</sequence>
<dbReference type="InterPro" id="IPR011042">
    <property type="entry name" value="6-blade_b-propeller_TolB-like"/>
</dbReference>
<dbReference type="STRING" id="369401.SAMN05428642_1021116"/>
<keyword evidence="6" id="KW-1185">Reference proteome</keyword>
<dbReference type="GO" id="GO:0004341">
    <property type="term" value="F:gluconolactonase activity"/>
    <property type="evidence" value="ECO:0007669"/>
    <property type="project" value="TreeGrafter"/>
</dbReference>
<feature type="active site" description="Proton donor/acceptor" evidence="2">
    <location>
        <position position="241"/>
    </location>
</feature>
<evidence type="ECO:0000313" key="6">
    <source>
        <dbReference type="Proteomes" id="UP000182544"/>
    </source>
</evidence>
<dbReference type="Pfam" id="PF08450">
    <property type="entry name" value="SGL"/>
    <property type="match status" value="1"/>
</dbReference>
<dbReference type="EMBL" id="FPKV01000002">
    <property type="protein sequence ID" value="SFZ92989.1"/>
    <property type="molecule type" value="Genomic_DNA"/>
</dbReference>
<dbReference type="SUPFAM" id="SSF63829">
    <property type="entry name" value="Calcium-dependent phosphotriesterase"/>
    <property type="match status" value="1"/>
</dbReference>
<dbReference type="PANTHER" id="PTHR10907:SF47">
    <property type="entry name" value="REGUCALCIN"/>
    <property type="match status" value="1"/>
</dbReference>
<dbReference type="Proteomes" id="UP000182544">
    <property type="component" value="Unassembled WGS sequence"/>
</dbReference>
<gene>
    <name evidence="5" type="ORF">SAMN05428642_1021116</name>
</gene>
<dbReference type="AlphaFoldDB" id="A0A1K2IKL1"/>
<evidence type="ECO:0000256" key="3">
    <source>
        <dbReference type="PIRSR" id="PIRSR605511-2"/>
    </source>
</evidence>
<protein>
    <submittedName>
        <fullName evidence="5">Sugar lactone lactonase YvrE</fullName>
    </submittedName>
</protein>
<reference evidence="5 6" key="1">
    <citation type="submission" date="2016-10" db="EMBL/GenBank/DDBJ databases">
        <authorList>
            <person name="de Groot N.N."/>
        </authorList>
    </citation>
    <scope>NUCLEOTIDE SEQUENCE [LARGE SCALE GENOMIC DNA]</scope>
    <source>
        <strain evidence="5 6">DSM 18180</strain>
    </source>
</reference>
<accession>A0A1K2IKL1</accession>
<dbReference type="InterPro" id="IPR005511">
    <property type="entry name" value="SMP-30"/>
</dbReference>
<feature type="domain" description="SMP-30/Gluconolactonase/LRE-like region" evidence="4">
    <location>
        <begin position="58"/>
        <end position="300"/>
    </location>
</feature>
<feature type="binding site" evidence="3">
    <location>
        <position position="191"/>
    </location>
    <ligand>
        <name>a divalent metal cation</name>
        <dbReference type="ChEBI" id="CHEBI:60240"/>
    </ligand>
</feature>
<feature type="binding site" evidence="3">
    <location>
        <position position="143"/>
    </location>
    <ligand>
        <name>substrate</name>
    </ligand>
</feature>
<keyword evidence="3" id="KW-0862">Zinc</keyword>
<dbReference type="InterPro" id="IPR013658">
    <property type="entry name" value="SGL"/>
</dbReference>
<evidence type="ECO:0000256" key="2">
    <source>
        <dbReference type="PIRSR" id="PIRSR605511-1"/>
    </source>
</evidence>
<feature type="binding site" evidence="3">
    <location>
        <position position="241"/>
    </location>
    <ligand>
        <name>a divalent metal cation</name>
        <dbReference type="ChEBI" id="CHEBI:60240"/>
    </ligand>
</feature>
<dbReference type="RefSeq" id="WP_084647937.1">
    <property type="nucleotide sequence ID" value="NZ_FPKV01000002.1"/>
</dbReference>
<organism evidence="5 6">
    <name type="scientific">Flaviramulus basaltis</name>
    <dbReference type="NCBI Taxonomy" id="369401"/>
    <lineage>
        <taxon>Bacteria</taxon>
        <taxon>Pseudomonadati</taxon>
        <taxon>Bacteroidota</taxon>
        <taxon>Flavobacteriia</taxon>
        <taxon>Flavobacteriales</taxon>
        <taxon>Flavobacteriaceae</taxon>
        <taxon>Flaviramulus</taxon>
    </lineage>
</organism>
<dbReference type="OrthoDB" id="2633250at2"/>
<keyword evidence="3" id="KW-0479">Metal-binding</keyword>
<name>A0A1K2IKL1_9FLAO</name>
<dbReference type="GO" id="GO:0019853">
    <property type="term" value="P:L-ascorbic acid biosynthetic process"/>
    <property type="evidence" value="ECO:0007669"/>
    <property type="project" value="TreeGrafter"/>
</dbReference>
<comment type="similarity">
    <text evidence="1">Belongs to the SMP-30/CGR1 family.</text>
</comment>
<dbReference type="Gene3D" id="2.120.10.30">
    <property type="entry name" value="TolB, C-terminal domain"/>
    <property type="match status" value="1"/>
</dbReference>
<feature type="binding site" evidence="3">
    <location>
        <position position="60"/>
    </location>
    <ligand>
        <name>a divalent metal cation</name>
        <dbReference type="ChEBI" id="CHEBI:60240"/>
    </ligand>
</feature>
<evidence type="ECO:0000259" key="4">
    <source>
        <dbReference type="Pfam" id="PF08450"/>
    </source>
</evidence>